<dbReference type="Proteomes" id="UP000478417">
    <property type="component" value="Unassembled WGS sequence"/>
</dbReference>
<dbReference type="InterPro" id="IPR011008">
    <property type="entry name" value="Dimeric_a/b-barrel"/>
</dbReference>
<dbReference type="AlphaFoldDB" id="A0A6B2M0N0"/>
<organism evidence="1 2">
    <name type="scientific">Oceanipulchritudo coccoides</name>
    <dbReference type="NCBI Taxonomy" id="2706888"/>
    <lineage>
        <taxon>Bacteria</taxon>
        <taxon>Pseudomonadati</taxon>
        <taxon>Verrucomicrobiota</taxon>
        <taxon>Opitutia</taxon>
        <taxon>Puniceicoccales</taxon>
        <taxon>Oceanipulchritudinaceae</taxon>
        <taxon>Oceanipulchritudo</taxon>
    </lineage>
</organism>
<dbReference type="RefSeq" id="WP_163963414.1">
    <property type="nucleotide sequence ID" value="NZ_JAAGNX010000002.1"/>
</dbReference>
<comment type="caution">
    <text evidence="1">The sequence shown here is derived from an EMBL/GenBank/DDBJ whole genome shotgun (WGS) entry which is preliminary data.</text>
</comment>
<evidence type="ECO:0000313" key="1">
    <source>
        <dbReference type="EMBL" id="NDV61952.1"/>
    </source>
</evidence>
<dbReference type="Gene3D" id="3.30.70.100">
    <property type="match status" value="1"/>
</dbReference>
<keyword evidence="2" id="KW-1185">Reference proteome</keyword>
<evidence type="ECO:0000313" key="2">
    <source>
        <dbReference type="Proteomes" id="UP000478417"/>
    </source>
</evidence>
<protein>
    <recommendedName>
        <fullName evidence="3">Antibiotic biosynthesis monooxygenase</fullName>
    </recommendedName>
</protein>
<sequence length="100" mass="11621">MYCVLLEFIPVPGKEEEFLKAWKELTAHIYSNYGSKGSRIHKSESGKFIAYAQWPDKGVYDNVTGDDEGARLRENMMRFLQKNGIRVLEKLEVLEDLLEH</sequence>
<name>A0A6B2M0N0_9BACT</name>
<reference evidence="1 2" key="1">
    <citation type="submission" date="2020-02" db="EMBL/GenBank/DDBJ databases">
        <title>Albibacoteraceae fam. nov., the first described family within the subdivision 4 Verrucomicrobia.</title>
        <authorList>
            <person name="Xi F."/>
        </authorList>
    </citation>
    <scope>NUCLEOTIDE SEQUENCE [LARGE SCALE GENOMIC DNA]</scope>
    <source>
        <strain evidence="1 2">CK1056</strain>
    </source>
</reference>
<evidence type="ECO:0008006" key="3">
    <source>
        <dbReference type="Google" id="ProtNLM"/>
    </source>
</evidence>
<dbReference type="EMBL" id="JAAGNX010000002">
    <property type="protein sequence ID" value="NDV61952.1"/>
    <property type="molecule type" value="Genomic_DNA"/>
</dbReference>
<dbReference type="SUPFAM" id="SSF54909">
    <property type="entry name" value="Dimeric alpha+beta barrel"/>
    <property type="match status" value="1"/>
</dbReference>
<gene>
    <name evidence="1" type="ORF">G0Q06_05770</name>
</gene>
<proteinExistence type="predicted"/>
<accession>A0A6B2M0N0</accession>